<protein>
    <recommendedName>
        <fullName evidence="9">DNA repair and recombination protein RAD26</fullName>
    </recommendedName>
</protein>
<evidence type="ECO:0000259" key="5">
    <source>
        <dbReference type="PROSITE" id="PS51192"/>
    </source>
</evidence>
<dbReference type="GO" id="GO:0016787">
    <property type="term" value="F:hydrolase activity"/>
    <property type="evidence" value="ECO:0007669"/>
    <property type="project" value="UniProtKB-KW"/>
</dbReference>
<dbReference type="CDD" id="cd18004">
    <property type="entry name" value="DEXHc_RAD54"/>
    <property type="match status" value="1"/>
</dbReference>
<dbReference type="Gene3D" id="3.40.50.10810">
    <property type="entry name" value="Tandem AAA-ATPase domain"/>
    <property type="match status" value="1"/>
</dbReference>
<keyword evidence="8" id="KW-1185">Reference proteome</keyword>
<dbReference type="InterPro" id="IPR001650">
    <property type="entry name" value="Helicase_C-like"/>
</dbReference>
<dbReference type="InterPro" id="IPR050496">
    <property type="entry name" value="SNF2_RAD54_helicase_repair"/>
</dbReference>
<dbReference type="SMART" id="SM00487">
    <property type="entry name" value="DEXDc"/>
    <property type="match status" value="1"/>
</dbReference>
<keyword evidence="3" id="KW-0067">ATP-binding</keyword>
<dbReference type="SMART" id="SM00490">
    <property type="entry name" value="HELICc"/>
    <property type="match status" value="1"/>
</dbReference>
<evidence type="ECO:0000256" key="4">
    <source>
        <dbReference type="SAM" id="MobiDB-lite"/>
    </source>
</evidence>
<dbReference type="EMBL" id="MU001760">
    <property type="protein sequence ID" value="KAF2799661.1"/>
    <property type="molecule type" value="Genomic_DNA"/>
</dbReference>
<sequence length="893" mass="99219">MIRKPFRPPSFVRPDAKHDERPAKKRRISSNVAHSDSRQPLVPVANPAPPPPAEKDGRYYTVLWRKYTTKKNKTWDGDGILSIVEGYAVLADTETGKELGRGACGRPLLPGSTLSLGGKEVEIDGIIERQDYLAGRMFLGGGVAAPTETSKNVDAGYKSLSKGKHKRSESLIDLAAADGKDTAPKAAEPTLAPAVPRKHFKTPLLSSTIVPRTQSLAPQPRHDPKQPNALIMKRPASCPKGKQIVDVVVDPILGKHLRDHQREGVQFLYECVMGMRCEGEGAIMADEMGLGKTLQTIALLWTLLKQNPIYESAPVITKALIVCPAGLVENWRREFRKWLGNERIGVFVADGKHRNITNFTKGKSYNVMIVGYEMLRVVQDELKKGSIDIVIADEGHRLKTANNKAMLAIQSLNTERRVILSGTPLQNDLSEFFTAIDFVNPNLVGKRAAFKREFETPIMRSRQPNASTAELEKGEARWKELVSLTSRFMIRRTAEVLSKYLPPKTEHIVFCKPTAPQASAYNAILSSPIFAVALGNTDTALQLINVLKKVCNSPSLLKSSKDADDTPSEMLQSLLPLIPPNVLSSHASSTKIRVLDSLVHKIYTTTQEKIVIVSNYTTTLDMIERLLVSLSYTYLRLDGSTPSNKRQPLVEKFNRTPKTACFAFLLSAKSGGVGLNLIGASRIVLFDIDWNPATDLQAMARIHRDGQKHRCFIYRFLVKGGLDEKIYQRQIMKMGLANAVVDNKASASSFSKEELRDLFRLDEREGCQTHDILGCLCEGKGVVNVEGPIEEEQDVNEEDEEDEDDYPGLTRASQVDMEEQETKVLKHRKSKQPKLTMLMEYKHFDTAVLKEVVDGKVDEVVDVMAAAIDDDVFTGVLKEKDCRVGFLLTKHSS</sequence>
<dbReference type="PROSITE" id="PS51194">
    <property type="entry name" value="HELICASE_CTER"/>
    <property type="match status" value="1"/>
</dbReference>
<evidence type="ECO:0008006" key="9">
    <source>
        <dbReference type="Google" id="ProtNLM"/>
    </source>
</evidence>
<dbReference type="InterPro" id="IPR027417">
    <property type="entry name" value="P-loop_NTPase"/>
</dbReference>
<dbReference type="Pfam" id="PF00271">
    <property type="entry name" value="Helicase_C"/>
    <property type="match status" value="1"/>
</dbReference>
<dbReference type="InterPro" id="IPR014001">
    <property type="entry name" value="Helicase_ATP-bd"/>
</dbReference>
<evidence type="ECO:0000313" key="7">
    <source>
        <dbReference type="EMBL" id="KAF2799661.1"/>
    </source>
</evidence>
<dbReference type="AlphaFoldDB" id="A0A6A6XSU7"/>
<dbReference type="InterPro" id="IPR038718">
    <property type="entry name" value="SNF2-like_sf"/>
</dbReference>
<dbReference type="GO" id="GO:0005524">
    <property type="term" value="F:ATP binding"/>
    <property type="evidence" value="ECO:0007669"/>
    <property type="project" value="InterPro"/>
</dbReference>
<feature type="region of interest" description="Disordered" evidence="4">
    <location>
        <begin position="789"/>
        <end position="808"/>
    </location>
</feature>
<dbReference type="PROSITE" id="PS51192">
    <property type="entry name" value="HELICASE_ATP_BIND_1"/>
    <property type="match status" value="1"/>
</dbReference>
<dbReference type="SUPFAM" id="SSF52540">
    <property type="entry name" value="P-loop containing nucleoside triphosphate hydrolases"/>
    <property type="match status" value="2"/>
</dbReference>
<dbReference type="GO" id="GO:0005634">
    <property type="term" value="C:nucleus"/>
    <property type="evidence" value="ECO:0007669"/>
    <property type="project" value="TreeGrafter"/>
</dbReference>
<dbReference type="Proteomes" id="UP000799757">
    <property type="component" value="Unassembled WGS sequence"/>
</dbReference>
<name>A0A6A6XSU7_9PLEO</name>
<dbReference type="FunFam" id="3.40.50.10810:FF:000020">
    <property type="entry name" value="DNA repair and recombination protein RAD54B"/>
    <property type="match status" value="1"/>
</dbReference>
<keyword evidence="1" id="KW-0547">Nucleotide-binding</keyword>
<dbReference type="InterPro" id="IPR049730">
    <property type="entry name" value="SNF2/RAD54-like_C"/>
</dbReference>
<dbReference type="GO" id="GO:0000724">
    <property type="term" value="P:double-strand break repair via homologous recombination"/>
    <property type="evidence" value="ECO:0007669"/>
    <property type="project" value="TreeGrafter"/>
</dbReference>
<dbReference type="Gene3D" id="3.40.50.300">
    <property type="entry name" value="P-loop containing nucleotide triphosphate hydrolases"/>
    <property type="match status" value="1"/>
</dbReference>
<dbReference type="InterPro" id="IPR000330">
    <property type="entry name" value="SNF2_N"/>
</dbReference>
<evidence type="ECO:0000259" key="6">
    <source>
        <dbReference type="PROSITE" id="PS51194"/>
    </source>
</evidence>
<evidence type="ECO:0000256" key="3">
    <source>
        <dbReference type="ARBA" id="ARBA00022840"/>
    </source>
</evidence>
<reference evidence="7" key="1">
    <citation type="journal article" date="2020" name="Stud. Mycol.">
        <title>101 Dothideomycetes genomes: a test case for predicting lifestyles and emergence of pathogens.</title>
        <authorList>
            <person name="Haridas S."/>
            <person name="Albert R."/>
            <person name="Binder M."/>
            <person name="Bloem J."/>
            <person name="Labutti K."/>
            <person name="Salamov A."/>
            <person name="Andreopoulos B."/>
            <person name="Baker S."/>
            <person name="Barry K."/>
            <person name="Bills G."/>
            <person name="Bluhm B."/>
            <person name="Cannon C."/>
            <person name="Castanera R."/>
            <person name="Culley D."/>
            <person name="Daum C."/>
            <person name="Ezra D."/>
            <person name="Gonzalez J."/>
            <person name="Henrissat B."/>
            <person name="Kuo A."/>
            <person name="Liang C."/>
            <person name="Lipzen A."/>
            <person name="Lutzoni F."/>
            <person name="Magnuson J."/>
            <person name="Mondo S."/>
            <person name="Nolan M."/>
            <person name="Ohm R."/>
            <person name="Pangilinan J."/>
            <person name="Park H.-J."/>
            <person name="Ramirez L."/>
            <person name="Alfaro M."/>
            <person name="Sun H."/>
            <person name="Tritt A."/>
            <person name="Yoshinaga Y."/>
            <person name="Zwiers L.-H."/>
            <person name="Turgeon B."/>
            <person name="Goodwin S."/>
            <person name="Spatafora J."/>
            <person name="Crous P."/>
            <person name="Grigoriev I."/>
        </authorList>
    </citation>
    <scope>NUCLEOTIDE SEQUENCE</scope>
    <source>
        <strain evidence="7">CBS 109.77</strain>
    </source>
</reference>
<dbReference type="GO" id="GO:0015616">
    <property type="term" value="F:DNA translocase activity"/>
    <property type="evidence" value="ECO:0007669"/>
    <property type="project" value="TreeGrafter"/>
</dbReference>
<dbReference type="CDD" id="cd18793">
    <property type="entry name" value="SF2_C_SNF"/>
    <property type="match status" value="1"/>
</dbReference>
<proteinExistence type="predicted"/>
<evidence type="ECO:0000256" key="2">
    <source>
        <dbReference type="ARBA" id="ARBA00022801"/>
    </source>
</evidence>
<dbReference type="Gene3D" id="1.20.120.850">
    <property type="entry name" value="SWI2/SNF2 ATPases, N-terminal domain"/>
    <property type="match status" value="1"/>
</dbReference>
<accession>A0A6A6XSU7</accession>
<feature type="domain" description="Helicase ATP-binding" evidence="5">
    <location>
        <begin position="273"/>
        <end position="442"/>
    </location>
</feature>
<dbReference type="Pfam" id="PF00176">
    <property type="entry name" value="SNF2-rel_dom"/>
    <property type="match status" value="1"/>
</dbReference>
<evidence type="ECO:0000313" key="8">
    <source>
        <dbReference type="Proteomes" id="UP000799757"/>
    </source>
</evidence>
<dbReference type="OrthoDB" id="413460at2759"/>
<dbReference type="PANTHER" id="PTHR45629:SF7">
    <property type="entry name" value="DNA EXCISION REPAIR PROTEIN ERCC-6-RELATED"/>
    <property type="match status" value="1"/>
</dbReference>
<feature type="region of interest" description="Disordered" evidence="4">
    <location>
        <begin position="1"/>
        <end position="56"/>
    </location>
</feature>
<evidence type="ECO:0000256" key="1">
    <source>
        <dbReference type="ARBA" id="ARBA00022741"/>
    </source>
</evidence>
<dbReference type="PANTHER" id="PTHR45629">
    <property type="entry name" value="SNF2/RAD54 FAMILY MEMBER"/>
    <property type="match status" value="1"/>
</dbReference>
<feature type="compositionally biased region" description="Acidic residues" evidence="4">
    <location>
        <begin position="789"/>
        <end position="806"/>
    </location>
</feature>
<gene>
    <name evidence="7" type="ORF">K505DRAFT_320983</name>
</gene>
<organism evidence="7 8">
    <name type="scientific">Melanomma pulvis-pyrius CBS 109.77</name>
    <dbReference type="NCBI Taxonomy" id="1314802"/>
    <lineage>
        <taxon>Eukaryota</taxon>
        <taxon>Fungi</taxon>
        <taxon>Dikarya</taxon>
        <taxon>Ascomycota</taxon>
        <taxon>Pezizomycotina</taxon>
        <taxon>Dothideomycetes</taxon>
        <taxon>Pleosporomycetidae</taxon>
        <taxon>Pleosporales</taxon>
        <taxon>Melanommataceae</taxon>
        <taxon>Melanomma</taxon>
    </lineage>
</organism>
<keyword evidence="2" id="KW-0378">Hydrolase</keyword>
<feature type="domain" description="Helicase C-terminal" evidence="6">
    <location>
        <begin position="598"/>
        <end position="756"/>
    </location>
</feature>
<dbReference type="GO" id="GO:0007131">
    <property type="term" value="P:reciprocal meiotic recombination"/>
    <property type="evidence" value="ECO:0007669"/>
    <property type="project" value="TreeGrafter"/>
</dbReference>